<dbReference type="NCBIfam" id="NF008109">
    <property type="entry name" value="PRK10856.1"/>
    <property type="match status" value="1"/>
</dbReference>
<comment type="caution">
    <text evidence="3">The sequence shown here is derived from an EMBL/GenBank/DDBJ whole genome shotgun (WGS) entry which is preliminary data.</text>
</comment>
<keyword evidence="1" id="KW-1133">Transmembrane helix</keyword>
<dbReference type="Proteomes" id="UP000016567">
    <property type="component" value="Unassembled WGS sequence"/>
</dbReference>
<keyword evidence="1" id="KW-0812">Transmembrane</keyword>
<organism evidence="3 4">
    <name type="scientific">Vibrio azureus NBRC 104587</name>
    <dbReference type="NCBI Taxonomy" id="1219077"/>
    <lineage>
        <taxon>Bacteria</taxon>
        <taxon>Pseudomonadati</taxon>
        <taxon>Pseudomonadota</taxon>
        <taxon>Gammaproteobacteria</taxon>
        <taxon>Vibrionales</taxon>
        <taxon>Vibrionaceae</taxon>
        <taxon>Vibrio</taxon>
    </lineage>
</organism>
<dbReference type="EMBL" id="BATL01000044">
    <property type="protein sequence ID" value="GAD76440.1"/>
    <property type="molecule type" value="Genomic_DNA"/>
</dbReference>
<name>U3ARQ9_9VIBR</name>
<dbReference type="PROSITE" id="PS50943">
    <property type="entry name" value="HTH_CROC1"/>
    <property type="match status" value="1"/>
</dbReference>
<accession>U3ARQ9</accession>
<evidence type="ECO:0000256" key="1">
    <source>
        <dbReference type="SAM" id="Phobius"/>
    </source>
</evidence>
<dbReference type="CDD" id="cd00093">
    <property type="entry name" value="HTH_XRE"/>
    <property type="match status" value="1"/>
</dbReference>
<keyword evidence="1" id="KW-0472">Membrane</keyword>
<dbReference type="eggNOG" id="COG1426">
    <property type="taxonomic scope" value="Bacteria"/>
</dbReference>
<dbReference type="Pfam" id="PF13413">
    <property type="entry name" value="HTH_25"/>
    <property type="match status" value="1"/>
</dbReference>
<dbReference type="Gene3D" id="1.10.260.40">
    <property type="entry name" value="lambda repressor-like DNA-binding domains"/>
    <property type="match status" value="1"/>
</dbReference>
<dbReference type="OrthoDB" id="9790252at2"/>
<dbReference type="GO" id="GO:0003677">
    <property type="term" value="F:DNA binding"/>
    <property type="evidence" value="ECO:0007669"/>
    <property type="project" value="InterPro"/>
</dbReference>
<keyword evidence="4" id="KW-1185">Reference proteome</keyword>
<dbReference type="RefSeq" id="WP_021710189.1">
    <property type="nucleotide sequence ID" value="NZ_BAOB01000120.1"/>
</dbReference>
<gene>
    <name evidence="3" type="primary">rodZ</name>
    <name evidence="3" type="ORF">VAZ01S_044_00210</name>
</gene>
<proteinExistence type="predicted"/>
<dbReference type="PANTHER" id="PTHR34475:SF1">
    <property type="entry name" value="CYTOSKELETON PROTEIN RODZ"/>
    <property type="match status" value="1"/>
</dbReference>
<feature type="transmembrane region" description="Helical" evidence="1">
    <location>
        <begin position="115"/>
        <end position="135"/>
    </location>
</feature>
<dbReference type="InterPro" id="IPR025194">
    <property type="entry name" value="RodZ-like_C"/>
</dbReference>
<dbReference type="InterPro" id="IPR010982">
    <property type="entry name" value="Lambda_DNA-bd_dom_sf"/>
</dbReference>
<feature type="domain" description="HTH cro/C1-type" evidence="2">
    <location>
        <begin position="20"/>
        <end position="51"/>
    </location>
</feature>
<dbReference type="InterPro" id="IPR050400">
    <property type="entry name" value="Bact_Cytoskel_RodZ"/>
</dbReference>
<dbReference type="Pfam" id="PF13464">
    <property type="entry name" value="RodZ_C"/>
    <property type="match status" value="1"/>
</dbReference>
<dbReference type="SUPFAM" id="SSF47413">
    <property type="entry name" value="lambda repressor-like DNA-binding domains"/>
    <property type="match status" value="1"/>
</dbReference>
<reference evidence="3 4" key="1">
    <citation type="submission" date="2013-09" db="EMBL/GenBank/DDBJ databases">
        <title>Whole genome shotgun sequence of Vibrio azureus NBRC 104587.</title>
        <authorList>
            <person name="Isaki S."/>
            <person name="Hosoyama A."/>
            <person name="Numata M."/>
            <person name="Hashimoto M."/>
            <person name="Hosoyama Y."/>
            <person name="Tsuchikane K."/>
            <person name="Noguchi M."/>
            <person name="Hirakata S."/>
            <person name="Ichikawa N."/>
            <person name="Ohji S."/>
            <person name="Yamazoe A."/>
            <person name="Fujita N."/>
        </authorList>
    </citation>
    <scope>NUCLEOTIDE SEQUENCE [LARGE SCALE GENOMIC DNA]</scope>
    <source>
        <strain evidence="3 4">NBRC 104587</strain>
    </source>
</reference>
<evidence type="ECO:0000259" key="2">
    <source>
        <dbReference type="PROSITE" id="PS50943"/>
    </source>
</evidence>
<dbReference type="InterPro" id="IPR001387">
    <property type="entry name" value="Cro/C1-type_HTH"/>
</dbReference>
<dbReference type="PANTHER" id="PTHR34475">
    <property type="match status" value="1"/>
</dbReference>
<evidence type="ECO:0000313" key="3">
    <source>
        <dbReference type="EMBL" id="GAD76440.1"/>
    </source>
</evidence>
<dbReference type="AlphaFoldDB" id="U3ARQ9"/>
<dbReference type="STRING" id="1219077.VAZ01S_044_00210"/>
<protein>
    <submittedName>
        <fullName evidence="3">Cytoskeleton protein RodZ</fullName>
    </submittedName>
</protein>
<evidence type="ECO:0000313" key="4">
    <source>
        <dbReference type="Proteomes" id="UP000016567"/>
    </source>
</evidence>
<sequence>MTEQENTNEAPCSLEAGTLLKNQRESLGLTQKSVADRLRLKLSVIDQIERNCFEGQLASTFTRGYIRSYAKLVGLDEEKVLEALEETPSSCEQSQAQQMQSFSRKTKHEKHNSRIMWLTWIIALVLIGISGAWWWQSQQQNTEVLVSDELVVEPIADNKVIDDMDANELIASAPSELVQNTAMTRQAETLDAAVTTTLDAVTTNGAGVDEAATDSDKIVSEADKAIEPQQPKAENEPDTIVERSVAQSPAQNKVTADGMVLLTMAFDSDCWVQIKDASGKTLVSGTRKSGQNIELSGKAPFKVILGAPEGVTMTFASEPVDLSRYTSGKVARFSLPL</sequence>